<reference evidence="4 5" key="1">
    <citation type="submission" date="2019-09" db="EMBL/GenBank/DDBJ databases">
        <title>NBRP : Genome information of microbial organism related human and environment.</title>
        <authorList>
            <person name="Hattori M."/>
            <person name="Oshima K."/>
            <person name="Inaba H."/>
            <person name="Suda W."/>
            <person name="Sakamoto M."/>
            <person name="Iino T."/>
            <person name="Kitahara M."/>
            <person name="Oshida Y."/>
            <person name="Iida T."/>
            <person name="Kudo T."/>
            <person name="Itoh T."/>
            <person name="Ohkuma M."/>
        </authorList>
    </citation>
    <scope>NUCLEOTIDE SEQUENCE [LARGE SCALE GENOMIC DNA]</scope>
    <source>
        <strain evidence="4 5">Hi-2</strain>
    </source>
</reference>
<organism evidence="4 5">
    <name type="scientific">Iodidimonas gelatinilytica</name>
    <dbReference type="NCBI Taxonomy" id="1236966"/>
    <lineage>
        <taxon>Bacteria</taxon>
        <taxon>Pseudomonadati</taxon>
        <taxon>Pseudomonadota</taxon>
        <taxon>Alphaproteobacteria</taxon>
        <taxon>Iodidimonadales</taxon>
        <taxon>Iodidimonadaceae</taxon>
        <taxon>Iodidimonas</taxon>
    </lineage>
</organism>
<evidence type="ECO:0000313" key="4">
    <source>
        <dbReference type="EMBL" id="GEQ96592.1"/>
    </source>
</evidence>
<gene>
    <name evidence="4" type="ORF">JCM17844_02290</name>
</gene>
<keyword evidence="2" id="KW-1133">Transmembrane helix</keyword>
<evidence type="ECO:0000313" key="5">
    <source>
        <dbReference type="Proteomes" id="UP000322084"/>
    </source>
</evidence>
<name>A0A5A7MKP1_9PROT</name>
<protein>
    <submittedName>
        <fullName evidence="4">Phosphate ABC transporter substrate-binding protein</fullName>
    </submittedName>
</protein>
<dbReference type="Proteomes" id="UP000322084">
    <property type="component" value="Unassembled WGS sequence"/>
</dbReference>
<dbReference type="CDD" id="cd13653">
    <property type="entry name" value="PBP2_phosphate_like_1"/>
    <property type="match status" value="1"/>
</dbReference>
<feature type="transmembrane region" description="Helical" evidence="2">
    <location>
        <begin position="14"/>
        <end position="32"/>
    </location>
</feature>
<keyword evidence="2" id="KW-0812">Transmembrane</keyword>
<keyword evidence="2" id="KW-0472">Membrane</keyword>
<sequence>MISSYRSIVSPKTLAKFGAAFALAAAILYGFIPESGYGEQNRILLTGSSTIAPLAAELARAYEKAHPGTRIDVETGGSSRGISDIRRGLADIGMVSRALKPTESDLVSHLVARDGVALIIHKTNPVDGLTSDQTSALYTRKIANWSALGGPDQKVVLVHKAQGRSTLEIFLKYFGLSDDDIRPDVVIGDNEQGIKTVAANPSAIGYVSIGTAETAIEHGASIKLLHLDGIAASTALVADGRFPMTRALNFVTKDTSSPKAADFIAFAQSDSADALIRSLAFVPPKR</sequence>
<dbReference type="Pfam" id="PF12849">
    <property type="entry name" value="PBP_like_2"/>
    <property type="match status" value="1"/>
</dbReference>
<dbReference type="PANTHER" id="PTHR30570">
    <property type="entry name" value="PERIPLASMIC PHOSPHATE BINDING COMPONENT OF PHOSPHATE ABC TRANSPORTER"/>
    <property type="match status" value="1"/>
</dbReference>
<dbReference type="EMBL" id="BKCL01000001">
    <property type="protein sequence ID" value="GEQ96592.1"/>
    <property type="molecule type" value="Genomic_DNA"/>
</dbReference>
<dbReference type="PANTHER" id="PTHR30570:SF1">
    <property type="entry name" value="PHOSPHATE-BINDING PROTEIN PSTS"/>
    <property type="match status" value="1"/>
</dbReference>
<evidence type="ECO:0000256" key="2">
    <source>
        <dbReference type="SAM" id="Phobius"/>
    </source>
</evidence>
<feature type="domain" description="PBP" evidence="3">
    <location>
        <begin position="40"/>
        <end position="270"/>
    </location>
</feature>
<dbReference type="AlphaFoldDB" id="A0A5A7MKP1"/>
<proteinExistence type="predicted"/>
<dbReference type="InterPro" id="IPR024370">
    <property type="entry name" value="PBP_domain"/>
</dbReference>
<comment type="caution">
    <text evidence="4">The sequence shown here is derived from an EMBL/GenBank/DDBJ whole genome shotgun (WGS) entry which is preliminary data.</text>
</comment>
<evidence type="ECO:0000259" key="3">
    <source>
        <dbReference type="Pfam" id="PF12849"/>
    </source>
</evidence>
<keyword evidence="1" id="KW-0732">Signal</keyword>
<dbReference type="InterPro" id="IPR050811">
    <property type="entry name" value="Phosphate_ABC_transporter"/>
</dbReference>
<accession>A0A5A7MKP1</accession>
<dbReference type="SUPFAM" id="SSF53850">
    <property type="entry name" value="Periplasmic binding protein-like II"/>
    <property type="match status" value="1"/>
</dbReference>
<dbReference type="Gene3D" id="3.40.190.10">
    <property type="entry name" value="Periplasmic binding protein-like II"/>
    <property type="match status" value="2"/>
</dbReference>
<evidence type="ECO:0000256" key="1">
    <source>
        <dbReference type="ARBA" id="ARBA00022729"/>
    </source>
</evidence>